<evidence type="ECO:0000313" key="2">
    <source>
        <dbReference type="EMBL" id="SIT16041.1"/>
    </source>
</evidence>
<evidence type="ECO:0000313" key="3">
    <source>
        <dbReference type="Proteomes" id="UP000186684"/>
    </source>
</evidence>
<name>A0A1N7PZM5_9RHOB</name>
<keyword evidence="3" id="KW-1185">Reference proteome</keyword>
<reference evidence="3" key="1">
    <citation type="submission" date="2017-01" db="EMBL/GenBank/DDBJ databases">
        <authorList>
            <person name="Varghese N."/>
            <person name="Submissions S."/>
        </authorList>
    </citation>
    <scope>NUCLEOTIDE SEQUENCE [LARGE SCALE GENOMIC DNA]</scope>
    <source>
        <strain evidence="3">DSM 29430</strain>
    </source>
</reference>
<feature type="signal peptide" evidence="1">
    <location>
        <begin position="1"/>
        <end position="21"/>
    </location>
</feature>
<dbReference type="STRING" id="633194.SAMN05421759_12335"/>
<proteinExistence type="predicted"/>
<accession>A0A1N7PZM5</accession>
<keyword evidence="1" id="KW-0732">Signal</keyword>
<sequence>MRHAALAGTVLLIGTVSAMGAAALIEDDPRDMIEIVVSADKLAECRETLAQVAAMPARHDNGTPLLLDWGQSDLPKVACVVGEA</sequence>
<protein>
    <submittedName>
        <fullName evidence="2">Uncharacterized protein</fullName>
    </submittedName>
</protein>
<organism evidence="2 3">
    <name type="scientific">Roseivivax lentus</name>
    <dbReference type="NCBI Taxonomy" id="633194"/>
    <lineage>
        <taxon>Bacteria</taxon>
        <taxon>Pseudomonadati</taxon>
        <taxon>Pseudomonadota</taxon>
        <taxon>Alphaproteobacteria</taxon>
        <taxon>Rhodobacterales</taxon>
        <taxon>Roseobacteraceae</taxon>
        <taxon>Roseivivax</taxon>
    </lineage>
</organism>
<dbReference type="RefSeq" id="WP_076451009.1">
    <property type="nucleotide sequence ID" value="NZ_FTOQ01000023.1"/>
</dbReference>
<gene>
    <name evidence="2" type="ORF">SAMN05421759_12335</name>
</gene>
<dbReference type="OrthoDB" id="7866522at2"/>
<dbReference type="Proteomes" id="UP000186684">
    <property type="component" value="Unassembled WGS sequence"/>
</dbReference>
<feature type="chain" id="PRO_5009943911" evidence="1">
    <location>
        <begin position="22"/>
        <end position="84"/>
    </location>
</feature>
<dbReference type="AlphaFoldDB" id="A0A1N7PZM5"/>
<dbReference type="EMBL" id="FTOQ01000023">
    <property type="protein sequence ID" value="SIT16041.1"/>
    <property type="molecule type" value="Genomic_DNA"/>
</dbReference>
<evidence type="ECO:0000256" key="1">
    <source>
        <dbReference type="SAM" id="SignalP"/>
    </source>
</evidence>